<dbReference type="EMBL" id="RJKE01000001">
    <property type="protein sequence ID" value="ROO83649.1"/>
    <property type="molecule type" value="Genomic_DNA"/>
</dbReference>
<evidence type="ECO:0000256" key="1">
    <source>
        <dbReference type="SAM" id="SignalP"/>
    </source>
</evidence>
<accession>A0A3N1CQS1</accession>
<protein>
    <recommendedName>
        <fullName evidence="4">PknH-like protein</fullName>
    </recommendedName>
</protein>
<keyword evidence="3" id="KW-1185">Reference proteome</keyword>
<comment type="caution">
    <text evidence="2">The sequence shown here is derived from an EMBL/GenBank/DDBJ whole genome shotgun (WGS) entry which is preliminary data.</text>
</comment>
<name>A0A3N1CQS1_9ACTN</name>
<evidence type="ECO:0008006" key="4">
    <source>
        <dbReference type="Google" id="ProtNLM"/>
    </source>
</evidence>
<dbReference type="AlphaFoldDB" id="A0A3N1CQS1"/>
<organism evidence="2 3">
    <name type="scientific">Actinocorallia herbida</name>
    <dbReference type="NCBI Taxonomy" id="58109"/>
    <lineage>
        <taxon>Bacteria</taxon>
        <taxon>Bacillati</taxon>
        <taxon>Actinomycetota</taxon>
        <taxon>Actinomycetes</taxon>
        <taxon>Streptosporangiales</taxon>
        <taxon>Thermomonosporaceae</taxon>
        <taxon>Actinocorallia</taxon>
    </lineage>
</organism>
<proteinExistence type="predicted"/>
<feature type="signal peptide" evidence="1">
    <location>
        <begin position="1"/>
        <end position="25"/>
    </location>
</feature>
<reference evidence="2 3" key="1">
    <citation type="submission" date="2018-11" db="EMBL/GenBank/DDBJ databases">
        <title>Sequencing the genomes of 1000 actinobacteria strains.</title>
        <authorList>
            <person name="Klenk H.-P."/>
        </authorList>
    </citation>
    <scope>NUCLEOTIDE SEQUENCE [LARGE SCALE GENOMIC DNA]</scope>
    <source>
        <strain evidence="2 3">DSM 44254</strain>
    </source>
</reference>
<gene>
    <name evidence="2" type="ORF">EDD29_1156</name>
</gene>
<evidence type="ECO:0000313" key="2">
    <source>
        <dbReference type="EMBL" id="ROO83649.1"/>
    </source>
</evidence>
<feature type="chain" id="PRO_5018334295" description="PknH-like protein" evidence="1">
    <location>
        <begin position="26"/>
        <end position="217"/>
    </location>
</feature>
<evidence type="ECO:0000313" key="3">
    <source>
        <dbReference type="Proteomes" id="UP000272400"/>
    </source>
</evidence>
<sequence>MGRFACLAVCAVTALCAAGCGTRTAAPVRAAAPMPALLTAADLPAGYLPAAAHDVFGGIAPLDRDCAALLGLADGRGLRPSAPADVAVFYQLSPGATLAQRVVRLGDRDAVRAVAGARRLIEGCAEIEAPAGEGMLGLRRVELAVPRLNDADTAAAAYREEAADGARMTYELVAHRVGGVLLLVAGPAMLREGQSGPVAHAAEVAAARLARTTKVSP</sequence>
<keyword evidence="1" id="KW-0732">Signal</keyword>
<dbReference type="RefSeq" id="WP_148085881.1">
    <property type="nucleotide sequence ID" value="NZ_RJKE01000001.1"/>
</dbReference>
<dbReference type="Proteomes" id="UP000272400">
    <property type="component" value="Unassembled WGS sequence"/>
</dbReference>